<evidence type="ECO:0000313" key="3">
    <source>
        <dbReference type="Proteomes" id="UP000886653"/>
    </source>
</evidence>
<comment type="caution">
    <text evidence="2">The sequence shown here is derived from an EMBL/GenBank/DDBJ whole genome shotgun (WGS) entry which is preliminary data.</text>
</comment>
<gene>
    <name evidence="2" type="ORF">CROQUDRAFT_89056</name>
</gene>
<proteinExistence type="predicted"/>
<dbReference type="Proteomes" id="UP000886653">
    <property type="component" value="Unassembled WGS sequence"/>
</dbReference>
<sequence length="151" mass="17321">MSFTVWTERVEPDQQRREQNVPRLTKHSVFGPFHLFHFTASSSLVTGFELNRIICERPAFLQKNGPLNIFGFSYEHHGSNGILVLEQPCPLYTGRIYQAEVCMSQMTRNGIITSKASNEDRRIVKDPSSSGFRKASSSDMRSRDDFNFQRA</sequence>
<reference evidence="2" key="1">
    <citation type="submission" date="2013-11" db="EMBL/GenBank/DDBJ databases">
        <title>Genome sequence of the fusiform rust pathogen reveals effectors for host alternation and coevolution with pine.</title>
        <authorList>
            <consortium name="DOE Joint Genome Institute"/>
            <person name="Smith K."/>
            <person name="Pendleton A."/>
            <person name="Kubisiak T."/>
            <person name="Anderson C."/>
            <person name="Salamov A."/>
            <person name="Aerts A."/>
            <person name="Riley R."/>
            <person name="Clum A."/>
            <person name="Lindquist E."/>
            <person name="Ence D."/>
            <person name="Campbell M."/>
            <person name="Kronenberg Z."/>
            <person name="Feau N."/>
            <person name="Dhillon B."/>
            <person name="Hamelin R."/>
            <person name="Burleigh J."/>
            <person name="Smith J."/>
            <person name="Yandell M."/>
            <person name="Nelson C."/>
            <person name="Grigoriev I."/>
            <person name="Davis J."/>
        </authorList>
    </citation>
    <scope>NUCLEOTIDE SEQUENCE</scope>
    <source>
        <strain evidence="2">G11</strain>
    </source>
</reference>
<feature type="region of interest" description="Disordered" evidence="1">
    <location>
        <begin position="118"/>
        <end position="151"/>
    </location>
</feature>
<organism evidence="2 3">
    <name type="scientific">Cronartium quercuum f. sp. fusiforme G11</name>
    <dbReference type="NCBI Taxonomy" id="708437"/>
    <lineage>
        <taxon>Eukaryota</taxon>
        <taxon>Fungi</taxon>
        <taxon>Dikarya</taxon>
        <taxon>Basidiomycota</taxon>
        <taxon>Pucciniomycotina</taxon>
        <taxon>Pucciniomycetes</taxon>
        <taxon>Pucciniales</taxon>
        <taxon>Coleosporiaceae</taxon>
        <taxon>Cronartium</taxon>
    </lineage>
</organism>
<evidence type="ECO:0000313" key="2">
    <source>
        <dbReference type="EMBL" id="KAG0149475.1"/>
    </source>
</evidence>
<dbReference type="AlphaFoldDB" id="A0A9P6NLV2"/>
<accession>A0A9P6NLV2</accession>
<keyword evidence="3" id="KW-1185">Reference proteome</keyword>
<protein>
    <submittedName>
        <fullName evidence="2">Uncharacterized protein</fullName>
    </submittedName>
</protein>
<dbReference type="EMBL" id="MU167227">
    <property type="protein sequence ID" value="KAG0149475.1"/>
    <property type="molecule type" value="Genomic_DNA"/>
</dbReference>
<feature type="compositionally biased region" description="Polar residues" evidence="1">
    <location>
        <begin position="127"/>
        <end position="139"/>
    </location>
</feature>
<feature type="compositionally biased region" description="Basic and acidic residues" evidence="1">
    <location>
        <begin position="140"/>
        <end position="151"/>
    </location>
</feature>
<evidence type="ECO:0000256" key="1">
    <source>
        <dbReference type="SAM" id="MobiDB-lite"/>
    </source>
</evidence>
<name>A0A9P6NLV2_9BASI</name>